<gene>
    <name evidence="1" type="ORF">KTT_12090</name>
</gene>
<name>A0A401ZX17_9CHLR</name>
<reference evidence="2" key="1">
    <citation type="submission" date="2018-12" db="EMBL/GenBank/DDBJ databases">
        <title>Tengunoibacter tsumagoiensis gen. nov., sp. nov., Dictyobacter kobayashii sp. nov., D. alpinus sp. nov., and D. joshuensis sp. nov. and description of Dictyobacteraceae fam. nov. within the order Ktedonobacterales isolated from Tengu-no-mugimeshi.</title>
        <authorList>
            <person name="Wang C.M."/>
            <person name="Zheng Y."/>
            <person name="Sakai Y."/>
            <person name="Toyoda A."/>
            <person name="Minakuchi Y."/>
            <person name="Abe K."/>
            <person name="Yokota A."/>
            <person name="Yabe S."/>
        </authorList>
    </citation>
    <scope>NUCLEOTIDE SEQUENCE [LARGE SCALE GENOMIC DNA]</scope>
    <source>
        <strain evidence="2">Uno3</strain>
    </source>
</reference>
<organism evidence="1 2">
    <name type="scientific">Tengunoibacter tsumagoiensis</name>
    <dbReference type="NCBI Taxonomy" id="2014871"/>
    <lineage>
        <taxon>Bacteria</taxon>
        <taxon>Bacillati</taxon>
        <taxon>Chloroflexota</taxon>
        <taxon>Ktedonobacteria</taxon>
        <taxon>Ktedonobacterales</taxon>
        <taxon>Dictyobacteraceae</taxon>
        <taxon>Tengunoibacter</taxon>
    </lineage>
</organism>
<comment type="caution">
    <text evidence="1">The sequence shown here is derived from an EMBL/GenBank/DDBJ whole genome shotgun (WGS) entry which is preliminary data.</text>
</comment>
<sequence>MGPLTNVEPAPISLSLTSIDLYGHNPLSEAMYIRRELNSFRIRMYIAPQRDACELYVNYK</sequence>
<dbReference type="Proteomes" id="UP000287352">
    <property type="component" value="Unassembled WGS sequence"/>
</dbReference>
<dbReference type="AlphaFoldDB" id="A0A401ZX17"/>
<evidence type="ECO:0000313" key="2">
    <source>
        <dbReference type="Proteomes" id="UP000287352"/>
    </source>
</evidence>
<accession>A0A401ZX17</accession>
<keyword evidence="2" id="KW-1185">Reference proteome</keyword>
<protein>
    <submittedName>
        <fullName evidence="1">Uncharacterized protein</fullName>
    </submittedName>
</protein>
<dbReference type="EMBL" id="BIFR01000001">
    <property type="protein sequence ID" value="GCE11350.1"/>
    <property type="molecule type" value="Genomic_DNA"/>
</dbReference>
<evidence type="ECO:0000313" key="1">
    <source>
        <dbReference type="EMBL" id="GCE11350.1"/>
    </source>
</evidence>
<proteinExistence type="predicted"/>